<dbReference type="EMBL" id="CP029190">
    <property type="protein sequence ID" value="QES46718.1"/>
    <property type="molecule type" value="Genomic_DNA"/>
</dbReference>
<protein>
    <submittedName>
        <fullName evidence="1">Uncharacterized protein</fullName>
    </submittedName>
</protein>
<dbReference type="Gene3D" id="3.40.630.30">
    <property type="match status" value="1"/>
</dbReference>
<sequence>MHPPATERDEFEARLQSLFGDKLRPVEESFETISRFKDGSFAMGHLGLMLYTNGYNVRGTSTHHPNGLVFHDGENLFGVGYFSKEDGPAKHLHIVAPKGPDRIAAVTSFVAAVREAGLARTTVYVRHLSPSDHALFLAAGFEPVSKDPWHPVAPEEDETHPNRVYHLEEILEPEAGGGLRVRNLPGEANRKYKSKNRLAHRRFENFLARNDHLGFHVLPYGHSTAETAKARGIVEGYFAARREQGEVVGSTPEDYRALITQRPGGLNEHDYFAYLGSLTVTGGEEVPVMFFAGERTADHRASLYCTMSMRFPERLTGIFKDPTGFTAIPQYVWLTVFKKMWNQGIREVDAGGSEVKGLDDQKRQLGGRPEKTHWVVC</sequence>
<gene>
    <name evidence="1" type="ORF">DEJ50_01450</name>
</gene>
<evidence type="ECO:0000313" key="2">
    <source>
        <dbReference type="Proteomes" id="UP000325211"/>
    </source>
</evidence>
<dbReference type="Proteomes" id="UP000325211">
    <property type="component" value="Chromosome"/>
</dbReference>
<organism evidence="1 2">
    <name type="scientific">Streptomyces venezuelae</name>
    <dbReference type="NCBI Taxonomy" id="54571"/>
    <lineage>
        <taxon>Bacteria</taxon>
        <taxon>Bacillati</taxon>
        <taxon>Actinomycetota</taxon>
        <taxon>Actinomycetes</taxon>
        <taxon>Kitasatosporales</taxon>
        <taxon>Streptomycetaceae</taxon>
        <taxon>Streptomyces</taxon>
    </lineage>
</organism>
<name>A0A5P2CY70_STRVZ</name>
<evidence type="ECO:0000313" key="1">
    <source>
        <dbReference type="EMBL" id="QES46718.1"/>
    </source>
</evidence>
<dbReference type="AlphaFoldDB" id="A0A5P2CY70"/>
<proteinExistence type="predicted"/>
<accession>A0A5P2CY70</accession>
<dbReference type="RefSeq" id="WP_150205598.1">
    <property type="nucleotide sequence ID" value="NZ_CP029190.1"/>
</dbReference>
<dbReference type="OrthoDB" id="3975782at2"/>
<reference evidence="1 2" key="1">
    <citation type="submission" date="2018-05" db="EMBL/GenBank/DDBJ databases">
        <title>Streptomyces venezuelae.</title>
        <authorList>
            <person name="Kim W."/>
            <person name="Lee N."/>
            <person name="Cho B.-K."/>
        </authorList>
    </citation>
    <scope>NUCLEOTIDE SEQUENCE [LARGE SCALE GENOMIC DNA]</scope>
    <source>
        <strain evidence="1 2">ATCC 21782</strain>
    </source>
</reference>